<dbReference type="EMBL" id="DS985264">
    <property type="protein sequence ID" value="EDV19954.1"/>
    <property type="molecule type" value="Genomic_DNA"/>
</dbReference>
<dbReference type="PANTHER" id="PTHR23248:SF9">
    <property type="entry name" value="PHOSPHOLIPID SCRAMBLASE"/>
    <property type="match status" value="1"/>
</dbReference>
<dbReference type="CTD" id="6758807"/>
<dbReference type="GeneID" id="6758807"/>
<accession>B3SBH1</accession>
<evidence type="ECO:0000256" key="2">
    <source>
        <dbReference type="SAM" id="MobiDB-lite"/>
    </source>
</evidence>
<dbReference type="RefSeq" id="XP_002117544.1">
    <property type="nucleotide sequence ID" value="XM_002117508.1"/>
</dbReference>
<keyword evidence="4" id="KW-1185">Reference proteome</keyword>
<reference evidence="3 4" key="1">
    <citation type="journal article" date="2008" name="Nature">
        <title>The Trichoplax genome and the nature of placozoans.</title>
        <authorList>
            <person name="Srivastava M."/>
            <person name="Begovic E."/>
            <person name="Chapman J."/>
            <person name="Putnam N.H."/>
            <person name="Hellsten U."/>
            <person name="Kawashima T."/>
            <person name="Kuo A."/>
            <person name="Mitros T."/>
            <person name="Salamov A."/>
            <person name="Carpenter M.L."/>
            <person name="Signorovitch A.Y."/>
            <person name="Moreno M.A."/>
            <person name="Kamm K."/>
            <person name="Grimwood J."/>
            <person name="Schmutz J."/>
            <person name="Shapiro H."/>
            <person name="Grigoriev I.V."/>
            <person name="Buss L.W."/>
            <person name="Schierwater B."/>
            <person name="Dellaporta S.L."/>
            <person name="Rokhsar D.S."/>
        </authorList>
    </citation>
    <scope>NUCLEOTIDE SEQUENCE [LARGE SCALE GENOMIC DNA]</scope>
    <source>
        <strain evidence="3 4">Grell-BS-1999</strain>
    </source>
</reference>
<dbReference type="GO" id="GO:0017121">
    <property type="term" value="P:plasma membrane phospholipid scrambling"/>
    <property type="evidence" value="ECO:0000318"/>
    <property type="project" value="GO_Central"/>
</dbReference>
<name>B3SBH1_TRIAD</name>
<organism evidence="3 4">
    <name type="scientific">Trichoplax adhaerens</name>
    <name type="common">Trichoplax reptans</name>
    <dbReference type="NCBI Taxonomy" id="10228"/>
    <lineage>
        <taxon>Eukaryota</taxon>
        <taxon>Metazoa</taxon>
        <taxon>Placozoa</taxon>
        <taxon>Uniplacotomia</taxon>
        <taxon>Trichoplacea</taxon>
        <taxon>Trichoplacidae</taxon>
        <taxon>Trichoplax</taxon>
    </lineage>
</organism>
<dbReference type="GO" id="GO:0017128">
    <property type="term" value="F:phospholipid scramblase activity"/>
    <property type="evidence" value="ECO:0000318"/>
    <property type="project" value="GO_Central"/>
</dbReference>
<evidence type="ECO:0000313" key="4">
    <source>
        <dbReference type="Proteomes" id="UP000009022"/>
    </source>
</evidence>
<dbReference type="PhylomeDB" id="B3SBH1"/>
<dbReference type="InterPro" id="IPR005552">
    <property type="entry name" value="Scramblase"/>
</dbReference>
<evidence type="ECO:0000313" key="3">
    <source>
        <dbReference type="EMBL" id="EDV19954.1"/>
    </source>
</evidence>
<proteinExistence type="inferred from homology"/>
<dbReference type="Proteomes" id="UP000009022">
    <property type="component" value="Unassembled WGS sequence"/>
</dbReference>
<evidence type="ECO:0008006" key="5">
    <source>
        <dbReference type="Google" id="ProtNLM"/>
    </source>
</evidence>
<dbReference type="AlphaFoldDB" id="B3SBH1"/>
<dbReference type="HOGENOM" id="CLU_1095504_0_0_1"/>
<feature type="compositionally biased region" description="Polar residues" evidence="2">
    <location>
        <begin position="1"/>
        <end position="15"/>
    </location>
</feature>
<dbReference type="KEGG" id="tad:TRIADDRAFT_61615"/>
<gene>
    <name evidence="3" type="ORF">TRIADDRAFT_61615</name>
</gene>
<dbReference type="InParanoid" id="B3SBH1"/>
<feature type="region of interest" description="Disordered" evidence="2">
    <location>
        <begin position="1"/>
        <end position="23"/>
    </location>
</feature>
<dbReference type="PANTHER" id="PTHR23248">
    <property type="entry name" value="PHOSPHOLIPID SCRAMBLASE-RELATED"/>
    <property type="match status" value="1"/>
</dbReference>
<dbReference type="GO" id="GO:0005886">
    <property type="term" value="C:plasma membrane"/>
    <property type="evidence" value="ECO:0000318"/>
    <property type="project" value="GO_Central"/>
</dbReference>
<sequence>MPITHQPPNHSNRSSPQDEDHQNQIQPIVWKSISSWHVVPPSCPPGLEYLSLIDRVYIVHNGYKSNKDFSNDHYSYHIKGNDGQIILGACGVRDSVGNKSQLSCYQELMLSDCDEKQIVHLSQIGYKPNVFCWLFGWKSYKFNVFCPPGTSIGSFQKNNEKSQDYCIYDTKENARIYIMESSIDLQQAQVSRRDRNHLLSFYEIKRNLYGQRIGTLTRSINVTTSRATIEISFPNEMDVHLKAIILGLAIVVPI</sequence>
<protein>
    <recommendedName>
        <fullName evidence="5">Phospholipid scramblase</fullName>
    </recommendedName>
</protein>
<evidence type="ECO:0000256" key="1">
    <source>
        <dbReference type="ARBA" id="ARBA00005350"/>
    </source>
</evidence>
<comment type="similarity">
    <text evidence="1">Belongs to the phospholipid scramblase family.</text>
</comment>